<evidence type="ECO:0000313" key="5">
    <source>
        <dbReference type="EMBL" id="HGE66884.1"/>
    </source>
</evidence>
<dbReference type="EMBL" id="DTPI01000033">
    <property type="protein sequence ID" value="HGE66884.1"/>
    <property type="molecule type" value="Genomic_DNA"/>
</dbReference>
<dbReference type="InterPro" id="IPR008218">
    <property type="entry name" value="ATPase_V1-cplx_f_g_su"/>
</dbReference>
<protein>
    <recommendedName>
        <fullName evidence="4">A-type ATP synthase subunit F</fullName>
    </recommendedName>
</protein>
<gene>
    <name evidence="4" type="primary">atpF</name>
    <name evidence="7" type="ORF">ENL48_00730</name>
    <name evidence="6" type="ORF">ENT89_04730</name>
    <name evidence="5" type="ORF">ENX77_07220</name>
</gene>
<dbReference type="NCBIfam" id="NF002577">
    <property type="entry name" value="PRK02228.1"/>
    <property type="match status" value="1"/>
</dbReference>
<dbReference type="SUPFAM" id="SSF159468">
    <property type="entry name" value="AtpF-like"/>
    <property type="match status" value="1"/>
</dbReference>
<keyword evidence="3 4" id="KW-0406">Ion transport</keyword>
<evidence type="ECO:0000256" key="1">
    <source>
        <dbReference type="ARBA" id="ARBA00010148"/>
    </source>
</evidence>
<evidence type="ECO:0000256" key="3">
    <source>
        <dbReference type="ARBA" id="ARBA00023065"/>
    </source>
</evidence>
<dbReference type="Pfam" id="PF01990">
    <property type="entry name" value="ATP-synt_F"/>
    <property type="match status" value="1"/>
</dbReference>
<dbReference type="GO" id="GO:0042777">
    <property type="term" value="P:proton motive force-driven plasma membrane ATP synthesis"/>
    <property type="evidence" value="ECO:0007669"/>
    <property type="project" value="UniProtKB-UniRule"/>
</dbReference>
<dbReference type="GO" id="GO:0005886">
    <property type="term" value="C:plasma membrane"/>
    <property type="evidence" value="ECO:0007669"/>
    <property type="project" value="UniProtKB-SubCell"/>
</dbReference>
<reference evidence="5" key="1">
    <citation type="journal article" date="2020" name="mSystems">
        <title>Genome- and Community-Level Interaction Insights into Carbon Utilization and Element Cycling Functions of Hydrothermarchaeota in Hydrothermal Sediment.</title>
        <authorList>
            <person name="Zhou Z."/>
            <person name="Liu Y."/>
            <person name="Xu W."/>
            <person name="Pan J."/>
            <person name="Luo Z.H."/>
            <person name="Li M."/>
        </authorList>
    </citation>
    <scope>NUCLEOTIDE SEQUENCE [LARGE SCALE GENOMIC DNA]</scope>
    <source>
        <strain evidence="7">SpSt-10</strain>
        <strain evidence="6">SpSt-62</strain>
        <strain evidence="5">SpSt-97</strain>
    </source>
</reference>
<comment type="subunit">
    <text evidence="4">Has multiple subunits with at least A(3), B(3), C, D, E, F, H, I and proteolipid K(x).</text>
</comment>
<comment type="subcellular location">
    <subcellularLocation>
        <location evidence="4">Cell membrane</location>
        <topology evidence="4">Peripheral membrane protein</topology>
    </subcellularLocation>
</comment>
<dbReference type="HAMAP" id="MF_00312">
    <property type="entry name" value="ATP_synth_F_arch"/>
    <property type="match status" value="1"/>
</dbReference>
<dbReference type="AlphaFoldDB" id="A0A7C3YQT5"/>
<dbReference type="InterPro" id="IPR036906">
    <property type="entry name" value="ATPase_V1_fsu_sf"/>
</dbReference>
<comment type="similarity">
    <text evidence="1 4">Belongs to the V-ATPase F subunit family.</text>
</comment>
<proteinExistence type="inferred from homology"/>
<name>A0A7C3YQT5_9EURY</name>
<evidence type="ECO:0000256" key="2">
    <source>
        <dbReference type="ARBA" id="ARBA00022448"/>
    </source>
</evidence>
<organism evidence="5">
    <name type="scientific">Geoglobus ahangari</name>
    <dbReference type="NCBI Taxonomy" id="113653"/>
    <lineage>
        <taxon>Archaea</taxon>
        <taxon>Methanobacteriati</taxon>
        <taxon>Methanobacteriota</taxon>
        <taxon>Archaeoglobi</taxon>
        <taxon>Archaeoglobales</taxon>
        <taxon>Archaeoglobaceae</taxon>
        <taxon>Geoglobus</taxon>
    </lineage>
</organism>
<accession>A0A7C3YQT5</accession>
<keyword evidence="4" id="KW-0066">ATP synthesis</keyword>
<keyword evidence="4" id="KW-0375">Hydrogen ion transport</keyword>
<comment type="caution">
    <text evidence="5">The sequence shown here is derived from an EMBL/GenBank/DDBJ whole genome shotgun (WGS) entry which is preliminary data.</text>
</comment>
<dbReference type="GO" id="GO:0046933">
    <property type="term" value="F:proton-transporting ATP synthase activity, rotational mechanism"/>
    <property type="evidence" value="ECO:0007669"/>
    <property type="project" value="UniProtKB-UniRule"/>
</dbReference>
<dbReference type="GO" id="GO:0046961">
    <property type="term" value="F:proton-transporting ATPase activity, rotational mechanism"/>
    <property type="evidence" value="ECO:0007669"/>
    <property type="project" value="InterPro"/>
</dbReference>
<comment type="function">
    <text evidence="4">Component of the A-type ATP synthase that produces ATP from ADP in the presence of a proton gradient across the membrane.</text>
</comment>
<evidence type="ECO:0000313" key="6">
    <source>
        <dbReference type="EMBL" id="HGU59466.1"/>
    </source>
</evidence>
<keyword evidence="2 4" id="KW-0813">Transport</keyword>
<dbReference type="EMBL" id="DTAK01000037">
    <property type="protein sequence ID" value="HGU59466.1"/>
    <property type="molecule type" value="Genomic_DNA"/>
</dbReference>
<keyword evidence="4" id="KW-0472">Membrane</keyword>
<evidence type="ECO:0000256" key="4">
    <source>
        <dbReference type="HAMAP-Rule" id="MF_00312"/>
    </source>
</evidence>
<dbReference type="Gene3D" id="3.40.50.10580">
    <property type="entry name" value="ATPase, V1 complex, subunit F"/>
    <property type="match status" value="1"/>
</dbReference>
<sequence length="101" mass="11350">MKRLAVIGDPEFNIGFRLAGVRDVFDVTNDEGLIKTVESVLNNKEIGIAVIDYRLLKKLPPLLRRAIDESVEPTFVFVGEEGGVKEIKEKIRKAIGVDLWK</sequence>
<dbReference type="InterPro" id="IPR022944">
    <property type="entry name" value="ATPase_V1-cplx_fsu_bac/arc"/>
</dbReference>
<dbReference type="EMBL" id="DRUC01000013">
    <property type="protein sequence ID" value="HHF47772.1"/>
    <property type="molecule type" value="Genomic_DNA"/>
</dbReference>
<evidence type="ECO:0000313" key="7">
    <source>
        <dbReference type="EMBL" id="HHF47772.1"/>
    </source>
</evidence>
<dbReference type="GO" id="GO:0005524">
    <property type="term" value="F:ATP binding"/>
    <property type="evidence" value="ECO:0007669"/>
    <property type="project" value="UniProtKB-UniRule"/>
</dbReference>
<keyword evidence="4" id="KW-1003">Cell membrane</keyword>